<reference evidence="12" key="1">
    <citation type="journal article" date="2015" name="Genome Announc.">
        <title>Draft Genome Sequence of Anaerolineae Strain TC1, a Novel Isolate from a Methanogenic Wastewater Treatment System.</title>
        <authorList>
            <person name="Matsuura N."/>
            <person name="Tourlousse D.M."/>
            <person name="Sun L."/>
            <person name="Toyonaga M."/>
            <person name="Kuroda K."/>
            <person name="Ohashi A."/>
            <person name="Cruz R."/>
            <person name="Yamaguchi T."/>
            <person name="Sekiguchi Y."/>
        </authorList>
    </citation>
    <scope>NUCLEOTIDE SEQUENCE [LARGE SCALE GENOMIC DNA]</scope>
    <source>
        <strain evidence="12">TC1</strain>
    </source>
</reference>
<evidence type="ECO:0000256" key="5">
    <source>
        <dbReference type="ARBA" id="ARBA00022490"/>
    </source>
</evidence>
<evidence type="ECO:0000256" key="7">
    <source>
        <dbReference type="PROSITE-ProRule" id="PRU01330"/>
    </source>
</evidence>
<dbReference type="Proteomes" id="UP000053370">
    <property type="component" value="Unassembled WGS sequence"/>
</dbReference>
<dbReference type="InterPro" id="IPR008146">
    <property type="entry name" value="Gln_synth_cat_dom"/>
</dbReference>
<dbReference type="PANTHER" id="PTHR43407">
    <property type="entry name" value="GLUTAMINE SYNTHETASE"/>
    <property type="match status" value="1"/>
</dbReference>
<dbReference type="PATRIC" id="fig|1678840.3.peg.2055"/>
<keyword evidence="9" id="KW-0436">Ligase</keyword>
<comment type="similarity">
    <text evidence="2 7 8">Belongs to the glutamine synthetase family.</text>
</comment>
<dbReference type="SUPFAM" id="SSF55931">
    <property type="entry name" value="Glutamine synthetase/guanido kinase"/>
    <property type="match status" value="1"/>
</dbReference>
<dbReference type="PROSITE" id="PS51987">
    <property type="entry name" value="GS_CATALYTIC"/>
    <property type="match status" value="1"/>
</dbReference>
<name>A0A0S7BTC1_9CHLR</name>
<dbReference type="Gene3D" id="3.10.20.70">
    <property type="entry name" value="Glutamine synthetase, N-terminal domain"/>
    <property type="match status" value="1"/>
</dbReference>
<evidence type="ECO:0000313" key="12">
    <source>
        <dbReference type="EMBL" id="GAP40721.1"/>
    </source>
</evidence>
<keyword evidence="5" id="KW-0963">Cytoplasm</keyword>
<evidence type="ECO:0000256" key="1">
    <source>
        <dbReference type="ARBA" id="ARBA00004496"/>
    </source>
</evidence>
<dbReference type="EMBL" id="DF968181">
    <property type="protein sequence ID" value="GAP40721.1"/>
    <property type="molecule type" value="Genomic_DNA"/>
</dbReference>
<dbReference type="InterPro" id="IPR027303">
    <property type="entry name" value="Gln_synth_gly_rich_site"/>
</dbReference>
<keyword evidence="9" id="KW-0067">ATP-binding</keyword>
<evidence type="ECO:0000313" key="13">
    <source>
        <dbReference type="Proteomes" id="UP000053370"/>
    </source>
</evidence>
<dbReference type="EC" id="6.3.1.2" evidence="3 9"/>
<dbReference type="Pfam" id="PF03951">
    <property type="entry name" value="Gln-synt_N"/>
    <property type="match status" value="1"/>
</dbReference>
<evidence type="ECO:0000259" key="10">
    <source>
        <dbReference type="PROSITE" id="PS51986"/>
    </source>
</evidence>
<gene>
    <name evidence="12" type="ORF">ATC1_13700</name>
</gene>
<comment type="subcellular location">
    <subcellularLocation>
        <location evidence="1">Cytoplasm</location>
    </subcellularLocation>
</comment>
<dbReference type="PROSITE" id="PS00181">
    <property type="entry name" value="GLNA_ATP"/>
    <property type="match status" value="1"/>
</dbReference>
<organism evidence="12">
    <name type="scientific">Flexilinea flocculi</name>
    <dbReference type="NCBI Taxonomy" id="1678840"/>
    <lineage>
        <taxon>Bacteria</taxon>
        <taxon>Bacillati</taxon>
        <taxon>Chloroflexota</taxon>
        <taxon>Anaerolineae</taxon>
        <taxon>Anaerolineales</taxon>
        <taxon>Anaerolineaceae</taxon>
        <taxon>Flexilinea</taxon>
    </lineage>
</organism>
<dbReference type="GO" id="GO:0016020">
    <property type="term" value="C:membrane"/>
    <property type="evidence" value="ECO:0007669"/>
    <property type="project" value="TreeGrafter"/>
</dbReference>
<protein>
    <recommendedName>
        <fullName evidence="4 9">Glutamine synthetase</fullName>
        <ecNumber evidence="3 9">6.3.1.2</ecNumber>
    </recommendedName>
</protein>
<dbReference type="Pfam" id="PF00120">
    <property type="entry name" value="Gln-synt_C"/>
    <property type="match status" value="1"/>
</dbReference>
<dbReference type="PROSITE" id="PS51986">
    <property type="entry name" value="GS_BETA_GRASP"/>
    <property type="match status" value="1"/>
</dbReference>
<dbReference type="SMART" id="SM01230">
    <property type="entry name" value="Gln-synt_C"/>
    <property type="match status" value="1"/>
</dbReference>
<feature type="domain" description="GS catalytic" evidence="11">
    <location>
        <begin position="105"/>
        <end position="443"/>
    </location>
</feature>
<keyword evidence="13" id="KW-1185">Reference proteome</keyword>
<dbReference type="Gene3D" id="3.30.590.10">
    <property type="entry name" value="Glutamine synthetase/guanido kinase, catalytic domain"/>
    <property type="match status" value="1"/>
</dbReference>
<dbReference type="InterPro" id="IPR014746">
    <property type="entry name" value="Gln_synth/guanido_kin_cat_dom"/>
</dbReference>
<evidence type="ECO:0000256" key="8">
    <source>
        <dbReference type="RuleBase" id="RU000384"/>
    </source>
</evidence>
<evidence type="ECO:0000256" key="4">
    <source>
        <dbReference type="ARBA" id="ARBA00021364"/>
    </source>
</evidence>
<dbReference type="RefSeq" id="WP_062280465.1">
    <property type="nucleotide sequence ID" value="NZ_DF968181.1"/>
</dbReference>
<dbReference type="OrthoDB" id="9807095at2"/>
<sequence length="443" mass="49587">MDAKSLIQQVKEDRVKFVSLQFTDVFGTVKSVDLPVSKLPEALDQGIMFDGSSVQGFARIQESDMHLRPDLDTYTILPWSPEDMRRSRIICDVELPNGEPYKGDPRGVLKRMCAELDQKGMIYNVGPEPEFFLFKVNGEKAHPVPFDTGRYFDFSADDTAVRIRTKLILALNEIGLDVEVGHHECGLGQHEIDFRFADALKTADNILMMKYTVKAIAAQEGIIASFMPKPVMGEAGSGMHCHQSIFSKNGENLFYDSNDEMLLSDFAHKFIAGQLKHAKGLTGLVAPCVNSYKRLVPGYEAPVYIGWAQTNRSALIRIPTSGRKANGVRVELRCPDPSCNPYLAIAAMLACGLDGISKNMPLEAPMNNINVFELSRRQRREMGIEELPGSLKEALLALESDSLFRSVLGDDLFDSYIRGKWSDWDEYRTSVSDWEVDHYLSVI</sequence>
<dbReference type="GO" id="GO:0004356">
    <property type="term" value="F:glutamine synthetase activity"/>
    <property type="evidence" value="ECO:0007669"/>
    <property type="project" value="UniProtKB-EC"/>
</dbReference>
<dbReference type="InterPro" id="IPR008147">
    <property type="entry name" value="Gln_synt_N"/>
</dbReference>
<dbReference type="STRING" id="1678840.ATC1_13700"/>
<dbReference type="PANTHER" id="PTHR43407:SF1">
    <property type="entry name" value="LENGSIN"/>
    <property type="match status" value="1"/>
</dbReference>
<dbReference type="AlphaFoldDB" id="A0A0S7BTC1"/>
<proteinExistence type="inferred from homology"/>
<dbReference type="PROSITE" id="PS00180">
    <property type="entry name" value="GLNA_1"/>
    <property type="match status" value="1"/>
</dbReference>
<keyword evidence="9" id="KW-0547">Nucleotide-binding</keyword>
<comment type="catalytic activity">
    <reaction evidence="6 9">
        <text>L-glutamate + NH4(+) + ATP = L-glutamine + ADP + phosphate + H(+)</text>
        <dbReference type="Rhea" id="RHEA:16169"/>
        <dbReference type="ChEBI" id="CHEBI:15378"/>
        <dbReference type="ChEBI" id="CHEBI:28938"/>
        <dbReference type="ChEBI" id="CHEBI:29985"/>
        <dbReference type="ChEBI" id="CHEBI:30616"/>
        <dbReference type="ChEBI" id="CHEBI:43474"/>
        <dbReference type="ChEBI" id="CHEBI:58359"/>
        <dbReference type="ChEBI" id="CHEBI:456216"/>
        <dbReference type="EC" id="6.3.1.2"/>
    </reaction>
</comment>
<feature type="domain" description="GS beta-grasp" evidence="10">
    <location>
        <begin position="8"/>
        <end position="98"/>
    </location>
</feature>
<evidence type="ECO:0000256" key="3">
    <source>
        <dbReference type="ARBA" id="ARBA00012937"/>
    </source>
</evidence>
<evidence type="ECO:0000256" key="9">
    <source>
        <dbReference type="RuleBase" id="RU004356"/>
    </source>
</evidence>
<dbReference type="InterPro" id="IPR027302">
    <property type="entry name" value="Gln_synth_N_conserv_site"/>
</dbReference>
<evidence type="ECO:0000256" key="6">
    <source>
        <dbReference type="ARBA" id="ARBA00049436"/>
    </source>
</evidence>
<dbReference type="GO" id="GO:0005737">
    <property type="term" value="C:cytoplasm"/>
    <property type="evidence" value="ECO:0007669"/>
    <property type="project" value="UniProtKB-SubCell"/>
</dbReference>
<evidence type="ECO:0000259" key="11">
    <source>
        <dbReference type="PROSITE" id="PS51987"/>
    </source>
</evidence>
<dbReference type="GO" id="GO:0006542">
    <property type="term" value="P:glutamine biosynthetic process"/>
    <property type="evidence" value="ECO:0007669"/>
    <property type="project" value="InterPro"/>
</dbReference>
<dbReference type="GO" id="GO:0005524">
    <property type="term" value="F:ATP binding"/>
    <property type="evidence" value="ECO:0007669"/>
    <property type="project" value="UniProtKB-KW"/>
</dbReference>
<dbReference type="SUPFAM" id="SSF54368">
    <property type="entry name" value="Glutamine synthetase, N-terminal domain"/>
    <property type="match status" value="1"/>
</dbReference>
<dbReference type="InterPro" id="IPR036651">
    <property type="entry name" value="Gln_synt_N_sf"/>
</dbReference>
<accession>A0A0S7BTC1</accession>
<evidence type="ECO:0000256" key="2">
    <source>
        <dbReference type="ARBA" id="ARBA00009897"/>
    </source>
</evidence>